<sequence length="96" mass="10634">MCFSTSPGTKPLELQCDSPLQGIDSTRIRAGRIPTRRAHEVQFVFLSTGLLPWRPDHSAMGTAMRCGNVFLHPRQVNVSLPAKTVCSCLQVLHFTL</sequence>
<reference evidence="1 2" key="1">
    <citation type="submission" date="2017-07" db="EMBL/GenBank/DDBJ databases">
        <title>The new phylogeny of genus Mycobacterium.</title>
        <authorList>
            <person name="Tortoli E."/>
            <person name="Trovato A."/>
            <person name="Cirillo D.M."/>
        </authorList>
    </citation>
    <scope>NUCLEOTIDE SEQUENCE [LARGE SCALE GENOMIC DNA]</scope>
    <source>
        <strain evidence="1 2">ATCC 33027</strain>
    </source>
</reference>
<accession>A0A255DJT2</accession>
<evidence type="ECO:0000313" key="2">
    <source>
        <dbReference type="Proteomes" id="UP000216063"/>
    </source>
</evidence>
<dbReference type="AlphaFoldDB" id="A0A255DJT2"/>
<comment type="caution">
    <text evidence="1">The sequence shown here is derived from an EMBL/GenBank/DDBJ whole genome shotgun (WGS) entry which is preliminary data.</text>
</comment>
<keyword evidence="2" id="KW-1185">Reference proteome</keyword>
<name>A0A255DJT2_9MYCO</name>
<proteinExistence type="predicted"/>
<dbReference type="Proteomes" id="UP000216063">
    <property type="component" value="Unassembled WGS sequence"/>
</dbReference>
<dbReference type="EMBL" id="NOZR01000010">
    <property type="protein sequence ID" value="OYN78911.1"/>
    <property type="molecule type" value="Genomic_DNA"/>
</dbReference>
<protein>
    <submittedName>
        <fullName evidence="1">Uncharacterized protein</fullName>
    </submittedName>
</protein>
<organism evidence="1 2">
    <name type="scientific">Mycolicibacterium sphagni</name>
    <dbReference type="NCBI Taxonomy" id="1786"/>
    <lineage>
        <taxon>Bacteria</taxon>
        <taxon>Bacillati</taxon>
        <taxon>Actinomycetota</taxon>
        <taxon>Actinomycetes</taxon>
        <taxon>Mycobacteriales</taxon>
        <taxon>Mycobacteriaceae</taxon>
        <taxon>Mycolicibacterium</taxon>
    </lineage>
</organism>
<gene>
    <name evidence="1" type="ORF">CG716_13665</name>
</gene>
<evidence type="ECO:0000313" key="1">
    <source>
        <dbReference type="EMBL" id="OYN78911.1"/>
    </source>
</evidence>